<name>A0ABY6HPX0_9ARCH</name>
<dbReference type="Pfam" id="PF08240">
    <property type="entry name" value="ADH_N"/>
    <property type="match status" value="1"/>
</dbReference>
<dbReference type="SUPFAM" id="SSF51735">
    <property type="entry name" value="NAD(P)-binding Rossmann-fold domains"/>
    <property type="match status" value="1"/>
</dbReference>
<dbReference type="InterPro" id="IPR013154">
    <property type="entry name" value="ADH-like_N"/>
</dbReference>
<dbReference type="InterPro" id="IPR052733">
    <property type="entry name" value="Chloroplast_QOR"/>
</dbReference>
<dbReference type="GO" id="GO:0004022">
    <property type="term" value="F:alcohol dehydrogenase (NAD+) activity"/>
    <property type="evidence" value="ECO:0007669"/>
    <property type="project" value="UniProtKB-EC"/>
</dbReference>
<evidence type="ECO:0000259" key="1">
    <source>
        <dbReference type="SMART" id="SM00829"/>
    </source>
</evidence>
<gene>
    <name evidence="2" type="ORF">NEF87_001855</name>
</gene>
<evidence type="ECO:0000313" key="3">
    <source>
        <dbReference type="Proteomes" id="UP001208689"/>
    </source>
</evidence>
<dbReference type="SUPFAM" id="SSF50129">
    <property type="entry name" value="GroES-like"/>
    <property type="match status" value="1"/>
</dbReference>
<accession>A0ABY6HPX0</accession>
<keyword evidence="2" id="KW-0560">Oxidoreductase</keyword>
<dbReference type="InterPro" id="IPR011032">
    <property type="entry name" value="GroES-like_sf"/>
</dbReference>
<dbReference type="PANTHER" id="PTHR44013">
    <property type="entry name" value="ZINC-TYPE ALCOHOL DEHYDROGENASE-LIKE PROTEIN C16A3.02C"/>
    <property type="match status" value="1"/>
</dbReference>
<dbReference type="SMART" id="SM00829">
    <property type="entry name" value="PKS_ER"/>
    <property type="match status" value="1"/>
</dbReference>
<dbReference type="Gene3D" id="3.90.180.10">
    <property type="entry name" value="Medium-chain alcohol dehydrogenases, catalytic domain"/>
    <property type="match status" value="1"/>
</dbReference>
<dbReference type="InterPro" id="IPR020843">
    <property type="entry name" value="ER"/>
</dbReference>
<dbReference type="InterPro" id="IPR013149">
    <property type="entry name" value="ADH-like_C"/>
</dbReference>
<dbReference type="EC" id="1.1.1.1" evidence="2"/>
<protein>
    <submittedName>
        <fullName evidence="2">NAD-dependent alcohol dehydrogenase</fullName>
        <ecNumber evidence="2">1.1.1.1</ecNumber>
    </submittedName>
</protein>
<dbReference type="CDD" id="cd08267">
    <property type="entry name" value="MDR1"/>
    <property type="match status" value="1"/>
</dbReference>
<dbReference type="Pfam" id="PF00107">
    <property type="entry name" value="ADH_zinc_N"/>
    <property type="match status" value="1"/>
</dbReference>
<evidence type="ECO:0000313" key="2">
    <source>
        <dbReference type="EMBL" id="UYP45570.1"/>
    </source>
</evidence>
<dbReference type="Gene3D" id="3.40.50.720">
    <property type="entry name" value="NAD(P)-binding Rossmann-like Domain"/>
    <property type="match status" value="1"/>
</dbReference>
<reference evidence="2" key="1">
    <citation type="submission" date="2022-09" db="EMBL/GenBank/DDBJ databases">
        <title>Actin cytoskeleton and complex cell architecture in an #Asgard archaeon.</title>
        <authorList>
            <person name="Ponce Toledo R.I."/>
            <person name="Schleper C."/>
            <person name="Rodrigues Oliveira T."/>
            <person name="Wollweber F."/>
            <person name="Xu J."/>
            <person name="Rittmann S."/>
            <person name="Klingl A."/>
            <person name="Pilhofer M."/>
        </authorList>
    </citation>
    <scope>NUCLEOTIDE SEQUENCE</scope>
    <source>
        <strain evidence="2">B-35</strain>
    </source>
</reference>
<dbReference type="EMBL" id="CP104013">
    <property type="protein sequence ID" value="UYP45570.1"/>
    <property type="molecule type" value="Genomic_DNA"/>
</dbReference>
<keyword evidence="3" id="KW-1185">Reference proteome</keyword>
<sequence length="317" mass="34881">MKAAVCKQYGHPEVLKVEDVKQQLPKNKEVMIRIHATTVTQADVVLRSGMSKFPPMVRFIARLIFGIRKPRKTIQGRELAGEIEAIGKNVTRFKIGDKVIASPSFGAYGEYICLTEEPTSHFLLGPNIMVLKPDNLSYEEAAALPIGGLTALFYLRKVNIQKGQKMLIYGASGSVGTFAVQLAKYFGAEVTGVCSTTNLVLVKNLGADVVIDYTKDDYTKSGTLYDYIFDAVGKTSFSKCRELLYPNGSFLTVSQGVMKKSNEDLLFLADLMHLGKLKSVVDKSYPLEKIAEAHKYVEIGHKKGNIIISIGNNNETG</sequence>
<organism evidence="2 3">
    <name type="scientific">Candidatus Lokiarchaeum ossiferum</name>
    <dbReference type="NCBI Taxonomy" id="2951803"/>
    <lineage>
        <taxon>Archaea</taxon>
        <taxon>Promethearchaeati</taxon>
        <taxon>Promethearchaeota</taxon>
        <taxon>Promethearchaeia</taxon>
        <taxon>Promethearchaeales</taxon>
        <taxon>Promethearchaeaceae</taxon>
        <taxon>Candidatus Lokiarchaeum</taxon>
    </lineage>
</organism>
<feature type="domain" description="Enoyl reductase (ER)" evidence="1">
    <location>
        <begin position="10"/>
        <end position="308"/>
    </location>
</feature>
<proteinExistence type="predicted"/>
<dbReference type="Proteomes" id="UP001208689">
    <property type="component" value="Chromosome"/>
</dbReference>
<dbReference type="PANTHER" id="PTHR44013:SF1">
    <property type="entry name" value="ZINC-TYPE ALCOHOL DEHYDROGENASE-LIKE PROTEIN C16A3.02C"/>
    <property type="match status" value="1"/>
</dbReference>
<dbReference type="InterPro" id="IPR036291">
    <property type="entry name" value="NAD(P)-bd_dom_sf"/>
</dbReference>